<comment type="caution">
    <text evidence="2">The sequence shown here is derived from an EMBL/GenBank/DDBJ whole genome shotgun (WGS) entry which is preliminary data.</text>
</comment>
<comment type="function">
    <text evidence="1">Catalyzes the hydroxylation of the N(6)-(4-aminobutyl)-L-lysine intermediate produced by deoxyhypusine synthase/DHPS on a critical lysine of the eukaryotic translation initiation factor 5A/eIF-5A. This is the second step of the post-translational modification of that lysine into an unusual amino acid residue named hypusine. Hypusination is unique to mature eIF-5A factor and is essential for its function.</text>
</comment>
<dbReference type="InterPro" id="IPR021133">
    <property type="entry name" value="HEAT_type_2"/>
</dbReference>
<evidence type="ECO:0000313" key="3">
    <source>
        <dbReference type="Proteomes" id="UP001595912"/>
    </source>
</evidence>
<dbReference type="PANTHER" id="PTHR12697">
    <property type="entry name" value="PBS LYASE HEAT-LIKE PROTEIN"/>
    <property type="match status" value="1"/>
</dbReference>
<proteinExistence type="predicted"/>
<evidence type="ECO:0000256" key="1">
    <source>
        <dbReference type="ARBA" id="ARBA00045876"/>
    </source>
</evidence>
<dbReference type="SUPFAM" id="SSF48371">
    <property type="entry name" value="ARM repeat"/>
    <property type="match status" value="1"/>
</dbReference>
<dbReference type="Pfam" id="PF13646">
    <property type="entry name" value="HEAT_2"/>
    <property type="match status" value="1"/>
</dbReference>
<dbReference type="PROSITE" id="PS50077">
    <property type="entry name" value="HEAT_REPEAT"/>
    <property type="match status" value="1"/>
</dbReference>
<dbReference type="InterPro" id="IPR016024">
    <property type="entry name" value="ARM-type_fold"/>
</dbReference>
<sequence>MFIGVERVGWDELGVPEVPELLRSAASDDRDEAGEALTELWQCAMHQGTVCAATEVMVPFLVELCFVAGHGRHAVVALVGMVTDEHHAGPARLLPGIRRAVAGQRDRLAPLLSDPDAEVRAEAVYTLTRAGIDITQRWAVETHPAVRASLVLALAETTGNVPQELVHDDVPAVRAAVAVASLRAGAGLARSAVSPLAEAFVAGGDIGFPWLRRQSAFAEVATDAGADVAVALLSAVLADDDPKVRMAAVGAAATRCHTRRSGPELVVPLVGPLLDDPDPEVRFAAAVTLHRAGSAVRQVADSVARIAASYPDVADRPGIGVEQQCLSILGDLGDPRWIEPACAAWARHRRLNTFPFGLPRPSQQSRAKVATMPDLPELTRVRDYWDRLDALGDRPHPGGGVAAAEAAWRAGTPADGLVAGLIAAIEQSGYPDDGIPAIVLLGQMRATSALPRLQALAGSDSRLRGDIVADERLVHRLRATVDALSRRP</sequence>
<organism evidence="2 3">
    <name type="scientific">Dactylosporangium cerinum</name>
    <dbReference type="NCBI Taxonomy" id="1434730"/>
    <lineage>
        <taxon>Bacteria</taxon>
        <taxon>Bacillati</taxon>
        <taxon>Actinomycetota</taxon>
        <taxon>Actinomycetes</taxon>
        <taxon>Micromonosporales</taxon>
        <taxon>Micromonosporaceae</taxon>
        <taxon>Dactylosporangium</taxon>
    </lineage>
</organism>
<evidence type="ECO:0000313" key="2">
    <source>
        <dbReference type="EMBL" id="MFC5001085.1"/>
    </source>
</evidence>
<dbReference type="RefSeq" id="WP_380117744.1">
    <property type="nucleotide sequence ID" value="NZ_JBHSIU010000029.1"/>
</dbReference>
<dbReference type="Proteomes" id="UP001595912">
    <property type="component" value="Unassembled WGS sequence"/>
</dbReference>
<keyword evidence="3" id="KW-1185">Reference proteome</keyword>
<accession>A0ABV9VZP4</accession>
<dbReference type="PANTHER" id="PTHR12697:SF5">
    <property type="entry name" value="DEOXYHYPUSINE HYDROXYLASE"/>
    <property type="match status" value="1"/>
</dbReference>
<dbReference type="InterPro" id="IPR011989">
    <property type="entry name" value="ARM-like"/>
</dbReference>
<dbReference type="EMBL" id="JBHSIU010000029">
    <property type="protein sequence ID" value="MFC5001085.1"/>
    <property type="molecule type" value="Genomic_DNA"/>
</dbReference>
<gene>
    <name evidence="2" type="ORF">ACFPIJ_25000</name>
</gene>
<reference evidence="3" key="1">
    <citation type="journal article" date="2019" name="Int. J. Syst. Evol. Microbiol.">
        <title>The Global Catalogue of Microorganisms (GCM) 10K type strain sequencing project: providing services to taxonomists for standard genome sequencing and annotation.</title>
        <authorList>
            <consortium name="The Broad Institute Genomics Platform"/>
            <consortium name="The Broad Institute Genome Sequencing Center for Infectious Disease"/>
            <person name="Wu L."/>
            <person name="Ma J."/>
        </authorList>
    </citation>
    <scope>NUCLEOTIDE SEQUENCE [LARGE SCALE GENOMIC DNA]</scope>
    <source>
        <strain evidence="3">CGMCC 4.7152</strain>
    </source>
</reference>
<name>A0ABV9VZP4_9ACTN</name>
<protein>
    <submittedName>
        <fullName evidence="2">HEAT repeat domain-containing protein</fullName>
    </submittedName>
</protein>
<dbReference type="Gene3D" id="1.25.10.10">
    <property type="entry name" value="Leucine-rich Repeat Variant"/>
    <property type="match status" value="1"/>
</dbReference>